<organism evidence="2 3">
    <name type="scientific">Aquabacterium lacunae</name>
    <dbReference type="NCBI Taxonomy" id="2528630"/>
    <lineage>
        <taxon>Bacteria</taxon>
        <taxon>Pseudomonadati</taxon>
        <taxon>Pseudomonadota</taxon>
        <taxon>Betaproteobacteria</taxon>
        <taxon>Burkholderiales</taxon>
        <taxon>Aquabacterium</taxon>
    </lineage>
</organism>
<dbReference type="Proteomes" id="UP000292120">
    <property type="component" value="Unassembled WGS sequence"/>
</dbReference>
<feature type="signal peptide" evidence="1">
    <location>
        <begin position="1"/>
        <end position="21"/>
    </location>
</feature>
<dbReference type="EMBL" id="SIXI01000002">
    <property type="protein sequence ID" value="TBO33020.1"/>
    <property type="molecule type" value="Genomic_DNA"/>
</dbReference>
<dbReference type="OrthoDB" id="9126735at2"/>
<protein>
    <submittedName>
        <fullName evidence="2">DUF3034 family protein</fullName>
    </submittedName>
</protein>
<keyword evidence="1" id="KW-0732">Signal</keyword>
<dbReference type="Pfam" id="PF11231">
    <property type="entry name" value="DUF3034"/>
    <property type="match status" value="1"/>
</dbReference>
<evidence type="ECO:0000256" key="1">
    <source>
        <dbReference type="SAM" id="SignalP"/>
    </source>
</evidence>
<evidence type="ECO:0000313" key="3">
    <source>
        <dbReference type="Proteomes" id="UP000292120"/>
    </source>
</evidence>
<sequence>MLGATSLLIGAALLMAPPARAGDRLLATWGVTQVEGAAGGGLTPWAVIAGTGSSDQVGGSAYTTRLRTQDGYELKAAGAAIGIRDRLEISMARWSFTLSDQVAPGKSVEMTSVGAKAKVLGDAVYDQDRWWPQVSVGIQYKSTDDKALARALGARATDDVDLYLTATKVWLGALGGKNVLANVTLRNTRANQFGLLGFGGADIGGRRWHPEMSLAVMLRDDLVLGGEYRAKPDALRQVPGFEEEDAWDLFMAWFPWRHASLTLAWVNLGNIATLKNQQGLYLSGQAAF</sequence>
<keyword evidence="3" id="KW-1185">Reference proteome</keyword>
<dbReference type="InterPro" id="IPR021393">
    <property type="entry name" value="DUF3034"/>
</dbReference>
<gene>
    <name evidence="2" type="ORF">EYS42_05565</name>
</gene>
<proteinExistence type="predicted"/>
<feature type="chain" id="PRO_5020591738" evidence="1">
    <location>
        <begin position="22"/>
        <end position="288"/>
    </location>
</feature>
<evidence type="ECO:0000313" key="2">
    <source>
        <dbReference type="EMBL" id="TBO33020.1"/>
    </source>
</evidence>
<dbReference type="AlphaFoldDB" id="A0A4Q9H5F1"/>
<reference evidence="2 3" key="1">
    <citation type="submission" date="2019-02" db="EMBL/GenBank/DDBJ databases">
        <title>Aquabacterium sp. strain KMB7.</title>
        <authorList>
            <person name="Chen W.-M."/>
        </authorList>
    </citation>
    <scope>NUCLEOTIDE SEQUENCE [LARGE SCALE GENOMIC DNA]</scope>
    <source>
        <strain evidence="2 3">KMB7</strain>
    </source>
</reference>
<comment type="caution">
    <text evidence="2">The sequence shown here is derived from an EMBL/GenBank/DDBJ whole genome shotgun (WGS) entry which is preliminary data.</text>
</comment>
<accession>A0A4Q9H5F1</accession>
<name>A0A4Q9H5F1_9BURK</name>